<dbReference type="Pfam" id="PF04464">
    <property type="entry name" value="Glyphos_transf"/>
    <property type="match status" value="1"/>
</dbReference>
<organism evidence="7 8">
    <name type="scientific">Sebaldella termitidis (strain ATCC 33386 / NCTC 11300)</name>
    <dbReference type="NCBI Taxonomy" id="526218"/>
    <lineage>
        <taxon>Bacteria</taxon>
        <taxon>Fusobacteriati</taxon>
        <taxon>Fusobacteriota</taxon>
        <taxon>Fusobacteriia</taxon>
        <taxon>Fusobacteriales</taxon>
        <taxon>Leptotrichiaceae</taxon>
        <taxon>Sebaldella</taxon>
    </lineage>
</organism>
<accession>D1ALA2</accession>
<keyword evidence="3" id="KW-1003">Cell membrane</keyword>
<dbReference type="InterPro" id="IPR043149">
    <property type="entry name" value="TagF_N"/>
</dbReference>
<sequence length="391" mass="46109">MKKMIFLLNMIIAFFLYPILKYRFKGRNIWLTGGSAGELYVDNGKAMFEYLNEKKDIETYWVINKNSSARKQVNGKMLDRGSIKSYLYFMNSKAVLFSHSISADIVPYLFAVPLINRFHYKTVKVFLNHGTVALKKRQPMNPKLEKMVERLITSYDINTADAEYEKNIKHEGWKIDNSKIFIIGSPRYDTLDNKSEGNKIFFMPTWRPWVKNDKASIEETDYFQNITGLIKNKELQDFLKENNIVMNIYIHQLLHEHLGSFSSGISGENIVLLPKEADIQNEITAGSMLITDYSSMAFDFYYLNKPVLFFQFDREKYEKLLGSYISLEKDLFGEAVFTIEDCVAKIKEMYSDNFQISDKYRQLRSRYFKYTDKNNRERLYKIIKEEVVRNR</sequence>
<dbReference type="PANTHER" id="PTHR37316">
    <property type="entry name" value="TEICHOIC ACID GLYCEROL-PHOSPHATE PRIMASE"/>
    <property type="match status" value="1"/>
</dbReference>
<dbReference type="GO" id="GO:0047355">
    <property type="term" value="F:CDP-glycerol glycerophosphotransferase activity"/>
    <property type="evidence" value="ECO:0007669"/>
    <property type="project" value="InterPro"/>
</dbReference>
<reference evidence="8" key="1">
    <citation type="submission" date="2009-09" db="EMBL/GenBank/DDBJ databases">
        <title>The complete chromosome of Sebaldella termitidis ATCC 33386.</title>
        <authorList>
            <consortium name="US DOE Joint Genome Institute (JGI-PGF)"/>
            <person name="Lucas S."/>
            <person name="Copeland A."/>
            <person name="Lapidus A."/>
            <person name="Glavina del Rio T."/>
            <person name="Dalin E."/>
            <person name="Tice H."/>
            <person name="Bruce D."/>
            <person name="Goodwin L."/>
            <person name="Pitluck S."/>
            <person name="Kyrpides N."/>
            <person name="Mavromatis K."/>
            <person name="Ivanova N."/>
            <person name="Mikhailova N."/>
            <person name="Sims D."/>
            <person name="Meincke L."/>
            <person name="Brettin T."/>
            <person name="Detter J.C."/>
            <person name="Han C."/>
            <person name="Larimer F."/>
            <person name="Land M."/>
            <person name="Hauser L."/>
            <person name="Markowitz V."/>
            <person name="Cheng J.F."/>
            <person name="Hugenholtz P."/>
            <person name="Woyke T."/>
            <person name="Wu D."/>
            <person name="Eisen J.A."/>
        </authorList>
    </citation>
    <scope>NUCLEOTIDE SEQUENCE [LARGE SCALE GENOMIC DNA]</scope>
    <source>
        <strain evidence="8">ATCC 33386 / NCTC 11300</strain>
    </source>
</reference>
<comment type="similarity">
    <text evidence="2">Belongs to the CDP-glycerol glycerophosphotransferase family.</text>
</comment>
<gene>
    <name evidence="7" type="ordered locus">Sterm_2392</name>
</gene>
<dbReference type="AlphaFoldDB" id="D1ALA2"/>
<dbReference type="RefSeq" id="WP_012861839.1">
    <property type="nucleotide sequence ID" value="NC_013517.1"/>
</dbReference>
<dbReference type="eggNOG" id="COG1887">
    <property type="taxonomic scope" value="Bacteria"/>
</dbReference>
<dbReference type="Gene3D" id="3.40.50.11820">
    <property type="match status" value="1"/>
</dbReference>
<evidence type="ECO:0000313" key="8">
    <source>
        <dbReference type="Proteomes" id="UP000000845"/>
    </source>
</evidence>
<dbReference type="HOGENOM" id="CLU_021508_1_0_0"/>
<dbReference type="Proteomes" id="UP000000845">
    <property type="component" value="Chromosome"/>
</dbReference>
<proteinExistence type="inferred from homology"/>
<keyword evidence="6" id="KW-0472">Membrane</keyword>
<evidence type="ECO:0000256" key="4">
    <source>
        <dbReference type="ARBA" id="ARBA00022679"/>
    </source>
</evidence>
<dbReference type="EMBL" id="CP001739">
    <property type="protein sequence ID" value="ACZ09245.1"/>
    <property type="molecule type" value="Genomic_DNA"/>
</dbReference>
<dbReference type="Gene3D" id="3.40.50.12580">
    <property type="match status" value="1"/>
</dbReference>
<evidence type="ECO:0000256" key="1">
    <source>
        <dbReference type="ARBA" id="ARBA00004202"/>
    </source>
</evidence>
<evidence type="ECO:0000256" key="3">
    <source>
        <dbReference type="ARBA" id="ARBA00022475"/>
    </source>
</evidence>
<evidence type="ECO:0000313" key="7">
    <source>
        <dbReference type="EMBL" id="ACZ09245.1"/>
    </source>
</evidence>
<keyword evidence="8" id="KW-1185">Reference proteome</keyword>
<comment type="subcellular location">
    <subcellularLocation>
        <location evidence="1">Cell membrane</location>
        <topology evidence="1">Peripheral membrane protein</topology>
    </subcellularLocation>
</comment>
<dbReference type="InterPro" id="IPR043148">
    <property type="entry name" value="TagF_C"/>
</dbReference>
<evidence type="ECO:0000256" key="5">
    <source>
        <dbReference type="ARBA" id="ARBA00022944"/>
    </source>
</evidence>
<keyword evidence="4" id="KW-0808">Transferase</keyword>
<dbReference type="SUPFAM" id="SSF53756">
    <property type="entry name" value="UDP-Glycosyltransferase/glycogen phosphorylase"/>
    <property type="match status" value="1"/>
</dbReference>
<name>D1ALA2_SEBTE</name>
<protein>
    <submittedName>
        <fullName evidence="7">CDP-glycerol:poly(Glycerophosphate) glycerophosphotransferase</fullName>
    </submittedName>
</protein>
<dbReference type="GO" id="GO:0005886">
    <property type="term" value="C:plasma membrane"/>
    <property type="evidence" value="ECO:0007669"/>
    <property type="project" value="UniProtKB-SubCell"/>
</dbReference>
<evidence type="ECO:0000256" key="2">
    <source>
        <dbReference type="ARBA" id="ARBA00010488"/>
    </source>
</evidence>
<dbReference type="GO" id="GO:0019350">
    <property type="term" value="P:teichoic acid biosynthetic process"/>
    <property type="evidence" value="ECO:0007669"/>
    <property type="project" value="UniProtKB-KW"/>
</dbReference>
<keyword evidence="5" id="KW-0777">Teichoic acid biosynthesis</keyword>
<reference evidence="7 8" key="2">
    <citation type="journal article" date="2010" name="Stand. Genomic Sci.">
        <title>Complete genome sequence of Sebaldella termitidis type strain (NCTC 11300).</title>
        <authorList>
            <person name="Harmon-Smith M."/>
            <person name="Celia L."/>
            <person name="Chertkov O."/>
            <person name="Lapidus A."/>
            <person name="Copeland A."/>
            <person name="Glavina Del Rio T."/>
            <person name="Nolan M."/>
            <person name="Lucas S."/>
            <person name="Tice H."/>
            <person name="Cheng J.F."/>
            <person name="Han C."/>
            <person name="Detter J.C."/>
            <person name="Bruce D."/>
            <person name="Goodwin L."/>
            <person name="Pitluck S."/>
            <person name="Pati A."/>
            <person name="Liolios K."/>
            <person name="Ivanova N."/>
            <person name="Mavromatis K."/>
            <person name="Mikhailova N."/>
            <person name="Chen A."/>
            <person name="Palaniappan K."/>
            <person name="Land M."/>
            <person name="Hauser L."/>
            <person name="Chang Y.J."/>
            <person name="Jeffries C.D."/>
            <person name="Brettin T."/>
            <person name="Goker M."/>
            <person name="Beck B."/>
            <person name="Bristow J."/>
            <person name="Eisen J.A."/>
            <person name="Markowitz V."/>
            <person name="Hugenholtz P."/>
            <person name="Kyrpides N.C."/>
            <person name="Klenk H.P."/>
            <person name="Chen F."/>
        </authorList>
    </citation>
    <scope>NUCLEOTIDE SEQUENCE [LARGE SCALE GENOMIC DNA]</scope>
    <source>
        <strain evidence="8">ATCC 33386 / NCTC 11300</strain>
    </source>
</reference>
<dbReference type="KEGG" id="str:Sterm_2392"/>
<dbReference type="InterPro" id="IPR051612">
    <property type="entry name" value="Teichoic_Acid_Biosynth"/>
</dbReference>
<dbReference type="STRING" id="526218.Sterm_2392"/>
<dbReference type="InterPro" id="IPR007554">
    <property type="entry name" value="Glycerophosphate_synth"/>
</dbReference>
<evidence type="ECO:0000256" key="6">
    <source>
        <dbReference type="ARBA" id="ARBA00023136"/>
    </source>
</evidence>
<dbReference type="PANTHER" id="PTHR37316:SF3">
    <property type="entry name" value="TEICHOIC ACID GLYCEROL-PHOSPHATE TRANSFERASE"/>
    <property type="match status" value="1"/>
</dbReference>